<organism evidence="3 4">
    <name type="scientific">Flavobacterium chungnamense</name>
    <dbReference type="NCBI Taxonomy" id="706182"/>
    <lineage>
        <taxon>Bacteria</taxon>
        <taxon>Pseudomonadati</taxon>
        <taxon>Bacteroidota</taxon>
        <taxon>Flavobacteriia</taxon>
        <taxon>Flavobacteriales</taxon>
        <taxon>Flavobacteriaceae</taxon>
        <taxon>Flavobacterium</taxon>
    </lineage>
</organism>
<keyword evidence="3" id="KW-0547">Nucleotide-binding</keyword>
<dbReference type="Pfam" id="PF04851">
    <property type="entry name" value="ResIII"/>
    <property type="match status" value="1"/>
</dbReference>
<comment type="caution">
    <text evidence="3">The sequence shown here is derived from an EMBL/GenBank/DDBJ whole genome shotgun (WGS) entry which is preliminary data.</text>
</comment>
<protein>
    <submittedName>
        <fullName evidence="3">DEAD/DEAH box helicase family protein</fullName>
    </submittedName>
</protein>
<keyword evidence="3" id="KW-0378">Hydrolase</keyword>
<accession>A0ABP7UX44</accession>
<keyword evidence="3" id="KW-0067">ATP-binding</keyword>
<feature type="domain" description="Helicase C-terminal" evidence="2">
    <location>
        <begin position="246"/>
        <end position="411"/>
    </location>
</feature>
<dbReference type="InterPro" id="IPR014001">
    <property type="entry name" value="Helicase_ATP-bd"/>
</dbReference>
<dbReference type="Pfam" id="PF00271">
    <property type="entry name" value="Helicase_C"/>
    <property type="match status" value="1"/>
</dbReference>
<dbReference type="PROSITE" id="PS51194">
    <property type="entry name" value="HELICASE_CTER"/>
    <property type="match status" value="1"/>
</dbReference>
<dbReference type="CDD" id="cd18799">
    <property type="entry name" value="SF2_C_EcoAI-like"/>
    <property type="match status" value="1"/>
</dbReference>
<dbReference type="Proteomes" id="UP001500426">
    <property type="component" value="Unassembled WGS sequence"/>
</dbReference>
<dbReference type="PROSITE" id="PS51192">
    <property type="entry name" value="HELICASE_ATP_BIND_1"/>
    <property type="match status" value="1"/>
</dbReference>
<sequence length="521" mass="60285">MYFCKIVKIAMSKKDILAEIEDKKELYGYQKGDIDKIFKRLDNAPHNYHLLYQLPTGGGKTVIFSEITRRYLEQHNKKVVVLTHRIELCKQTSKMLKAFDVKNKVINSAIKELPDQEEYSCFVAMIETLKNRLNDEKLEIQDVGLVIIDEAHFNSFRKLFSAFENAFILGVTATPLSSNIKLPMYENYSELIVGDTIQNLIDKGFLAKATTYSYDVGLTSLKVGINGDYTVKSSDDLYSNMVMQEKLLHAYTEKALRKKTLIFSNGINTSLHVYESFRHAGYNIRHLDNTTSTEDRKDILQWFKKTPDAILTSVGILTTGFDEPTVETIILNRATKSLTLYFQMIGRGSRRLPNKDSFTVIDLGNNALRFGLWNNPVDWQHIFKSPEYYLESLRDDADIESNFKYVMSDELRKKFSKSVDISMDIHEEFKFTVKNNLKAKTIIEKSLEQHATMCVENTEELVDARKLSKELNDDIEYRIKQYCICLGNVTKNYRSWLIEDYTLKLTIAIGRIYRIKIMSEL</sequence>
<dbReference type="InterPro" id="IPR001650">
    <property type="entry name" value="Helicase_C-like"/>
</dbReference>
<dbReference type="SMART" id="SM00490">
    <property type="entry name" value="HELICc"/>
    <property type="match status" value="1"/>
</dbReference>
<dbReference type="PANTHER" id="PTHR47396">
    <property type="entry name" value="TYPE I RESTRICTION ENZYME ECOKI R PROTEIN"/>
    <property type="match status" value="1"/>
</dbReference>
<evidence type="ECO:0000259" key="1">
    <source>
        <dbReference type="PROSITE" id="PS51192"/>
    </source>
</evidence>
<evidence type="ECO:0000313" key="4">
    <source>
        <dbReference type="Proteomes" id="UP001500426"/>
    </source>
</evidence>
<dbReference type="InterPro" id="IPR050742">
    <property type="entry name" value="Helicase_Restrict-Modif_Enz"/>
</dbReference>
<dbReference type="GO" id="GO:0004386">
    <property type="term" value="F:helicase activity"/>
    <property type="evidence" value="ECO:0007669"/>
    <property type="project" value="UniProtKB-KW"/>
</dbReference>
<keyword evidence="4" id="KW-1185">Reference proteome</keyword>
<keyword evidence="3" id="KW-0347">Helicase</keyword>
<name>A0ABP7UX44_9FLAO</name>
<proteinExistence type="predicted"/>
<evidence type="ECO:0000313" key="3">
    <source>
        <dbReference type="EMBL" id="GAA4054798.1"/>
    </source>
</evidence>
<dbReference type="InterPro" id="IPR006935">
    <property type="entry name" value="Helicase/UvrB_N"/>
</dbReference>
<dbReference type="PANTHER" id="PTHR47396:SF1">
    <property type="entry name" value="ATP-DEPENDENT HELICASE IRC3-RELATED"/>
    <property type="match status" value="1"/>
</dbReference>
<dbReference type="SMART" id="SM00487">
    <property type="entry name" value="DEXDc"/>
    <property type="match status" value="1"/>
</dbReference>
<gene>
    <name evidence="3" type="ORF">GCM10022388_21560</name>
</gene>
<feature type="domain" description="Helicase ATP-binding" evidence="1">
    <location>
        <begin position="41"/>
        <end position="193"/>
    </location>
</feature>
<dbReference type="SUPFAM" id="SSF52540">
    <property type="entry name" value="P-loop containing nucleoside triphosphate hydrolases"/>
    <property type="match status" value="1"/>
</dbReference>
<dbReference type="EMBL" id="BAABCS010000020">
    <property type="protein sequence ID" value="GAA4054798.1"/>
    <property type="molecule type" value="Genomic_DNA"/>
</dbReference>
<dbReference type="InterPro" id="IPR027417">
    <property type="entry name" value="P-loop_NTPase"/>
</dbReference>
<dbReference type="Gene3D" id="3.40.50.300">
    <property type="entry name" value="P-loop containing nucleotide triphosphate hydrolases"/>
    <property type="match status" value="2"/>
</dbReference>
<reference evidence="4" key="1">
    <citation type="journal article" date="2019" name="Int. J. Syst. Evol. Microbiol.">
        <title>The Global Catalogue of Microorganisms (GCM) 10K type strain sequencing project: providing services to taxonomists for standard genome sequencing and annotation.</title>
        <authorList>
            <consortium name="The Broad Institute Genomics Platform"/>
            <consortium name="The Broad Institute Genome Sequencing Center for Infectious Disease"/>
            <person name="Wu L."/>
            <person name="Ma J."/>
        </authorList>
    </citation>
    <scope>NUCLEOTIDE SEQUENCE [LARGE SCALE GENOMIC DNA]</scope>
    <source>
        <strain evidence="4">JCM 17068</strain>
    </source>
</reference>
<evidence type="ECO:0000259" key="2">
    <source>
        <dbReference type="PROSITE" id="PS51194"/>
    </source>
</evidence>